<proteinExistence type="predicted"/>
<evidence type="ECO:0000313" key="1">
    <source>
        <dbReference type="EMBL" id="SFT56835.1"/>
    </source>
</evidence>
<organism evidence="1 2">
    <name type="scientific">Methanosarcina thermophila</name>
    <dbReference type="NCBI Taxonomy" id="2210"/>
    <lineage>
        <taxon>Archaea</taxon>
        <taxon>Methanobacteriati</taxon>
        <taxon>Methanobacteriota</taxon>
        <taxon>Stenosarchaea group</taxon>
        <taxon>Methanomicrobia</taxon>
        <taxon>Methanosarcinales</taxon>
        <taxon>Methanosarcinaceae</taxon>
        <taxon>Methanosarcina</taxon>
    </lineage>
</organism>
<dbReference type="AlphaFoldDB" id="A0A1I6Z263"/>
<keyword evidence="2" id="KW-1185">Reference proteome</keyword>
<reference evidence="1 2" key="1">
    <citation type="submission" date="2016-10" db="EMBL/GenBank/DDBJ databases">
        <authorList>
            <person name="Varghese N."/>
            <person name="Submissions S."/>
        </authorList>
    </citation>
    <scope>NUCLEOTIDE SEQUENCE [LARGE SCALE GENOMIC DNA]</scope>
    <source>
        <strain evidence="1 2">DSM 11855</strain>
    </source>
</reference>
<sequence length="39" mass="4647">MKDRCFIDLQLRDFLTMKGKRGGNRDKVFLLTFVQTILQ</sequence>
<gene>
    <name evidence="1" type="ORF">SAMN02910340_01226</name>
</gene>
<name>A0A1I6Z263_METTE</name>
<dbReference type="EMBL" id="FPAO01000004">
    <property type="protein sequence ID" value="SFT56835.1"/>
    <property type="molecule type" value="Genomic_DNA"/>
</dbReference>
<dbReference type="Proteomes" id="UP000323733">
    <property type="component" value="Unassembled WGS sequence"/>
</dbReference>
<evidence type="ECO:0000313" key="2">
    <source>
        <dbReference type="Proteomes" id="UP000323733"/>
    </source>
</evidence>
<protein>
    <submittedName>
        <fullName evidence="1">Uncharacterized protein</fullName>
    </submittedName>
</protein>
<accession>A0A1I6Z263</accession>